<dbReference type="PANTHER" id="PTHR43265:SF1">
    <property type="entry name" value="ESTERASE ESTD"/>
    <property type="match status" value="1"/>
</dbReference>
<evidence type="ECO:0000313" key="3">
    <source>
        <dbReference type="Proteomes" id="UP001651690"/>
    </source>
</evidence>
<accession>A0ABT1LZU2</accession>
<sequence>MSAFARLCAASAATVLVLAGCSSGDSAAPAPEQKGWNDENVTFVADGLTIHGSYRHDAAAPKGPAALLISESGNTDRNGDNAVAGPVGNMRQLADYLSGKNIASLRYDKVGTGATGIGPYAANPASVGSSVYTTGAKAAIRFLAEQPGSAAEALSVFALGEGTVHAMQLAADTGGPRIQALGLLQPLSGRYLDMITNRVNTSVAADVKSGAKTQAQADEVIAAWDKAVDEARTKGTVPAQLPEGLSAVLNPTNVKAVVEADAVDPIALAKRIPAGTPVLLSCSDVDSQAFCDAEKPLIEALGQTALTVVELKGVNHVLRDDPTDNVANYAKQDPISPQLTAALDVFVAKLTAKGG</sequence>
<evidence type="ECO:0000313" key="2">
    <source>
        <dbReference type="EMBL" id="MCP9272419.1"/>
    </source>
</evidence>
<dbReference type="PROSITE" id="PS51257">
    <property type="entry name" value="PROKAR_LIPOPROTEIN"/>
    <property type="match status" value="1"/>
</dbReference>
<dbReference type="Proteomes" id="UP001651690">
    <property type="component" value="Unassembled WGS sequence"/>
</dbReference>
<evidence type="ECO:0008006" key="4">
    <source>
        <dbReference type="Google" id="ProtNLM"/>
    </source>
</evidence>
<dbReference type="SUPFAM" id="SSF53474">
    <property type="entry name" value="alpha/beta-Hydrolases"/>
    <property type="match status" value="1"/>
</dbReference>
<keyword evidence="3" id="KW-1185">Reference proteome</keyword>
<comment type="caution">
    <text evidence="2">The sequence shown here is derived from an EMBL/GenBank/DDBJ whole genome shotgun (WGS) entry which is preliminary data.</text>
</comment>
<gene>
    <name evidence="2" type="ORF">NM203_09495</name>
</gene>
<feature type="signal peptide" evidence="1">
    <location>
        <begin position="1"/>
        <end position="27"/>
    </location>
</feature>
<dbReference type="Gene3D" id="3.40.50.1820">
    <property type="entry name" value="alpha/beta hydrolase"/>
    <property type="match status" value="1"/>
</dbReference>
<dbReference type="RefSeq" id="WP_255059600.1">
    <property type="nucleotide sequence ID" value="NZ_JANDBD010000003.1"/>
</dbReference>
<proteinExistence type="predicted"/>
<reference evidence="2 3" key="1">
    <citation type="submission" date="2022-06" db="EMBL/GenBank/DDBJ databases">
        <title>Mycolicibacterium sp. CAU 1645 isolated from seawater.</title>
        <authorList>
            <person name="Kim W."/>
        </authorList>
    </citation>
    <scope>NUCLEOTIDE SEQUENCE [LARGE SCALE GENOMIC DNA]</scope>
    <source>
        <strain evidence="2 3">CAU 1645</strain>
    </source>
</reference>
<name>A0ABT1LZU2_9MYCO</name>
<feature type="chain" id="PRO_5045130913" description="Secreted protein" evidence="1">
    <location>
        <begin position="28"/>
        <end position="355"/>
    </location>
</feature>
<dbReference type="EMBL" id="JANDBD010000003">
    <property type="protein sequence ID" value="MCP9272419.1"/>
    <property type="molecule type" value="Genomic_DNA"/>
</dbReference>
<evidence type="ECO:0000256" key="1">
    <source>
        <dbReference type="SAM" id="SignalP"/>
    </source>
</evidence>
<keyword evidence="1" id="KW-0732">Signal</keyword>
<dbReference type="PANTHER" id="PTHR43265">
    <property type="entry name" value="ESTERASE ESTD"/>
    <property type="match status" value="1"/>
</dbReference>
<organism evidence="2 3">
    <name type="scientific">Mycolicibacterium arenosum</name>
    <dbReference type="NCBI Taxonomy" id="2952157"/>
    <lineage>
        <taxon>Bacteria</taxon>
        <taxon>Bacillati</taxon>
        <taxon>Actinomycetota</taxon>
        <taxon>Actinomycetes</taxon>
        <taxon>Mycobacteriales</taxon>
        <taxon>Mycobacteriaceae</taxon>
        <taxon>Mycolicibacterium</taxon>
    </lineage>
</organism>
<dbReference type="InterPro" id="IPR029058">
    <property type="entry name" value="AB_hydrolase_fold"/>
</dbReference>
<protein>
    <recommendedName>
        <fullName evidence="4">Secreted protein</fullName>
    </recommendedName>
</protein>
<dbReference type="InterPro" id="IPR053145">
    <property type="entry name" value="AB_hydrolase_Est10"/>
</dbReference>